<feature type="transmembrane region" description="Helical" evidence="5">
    <location>
        <begin position="67"/>
        <end position="84"/>
    </location>
</feature>
<evidence type="ECO:0000256" key="3">
    <source>
        <dbReference type="ARBA" id="ARBA00022989"/>
    </source>
</evidence>
<dbReference type="InterPro" id="IPR052430">
    <property type="entry name" value="IVT-Associated"/>
</dbReference>
<dbReference type="InterPro" id="IPR032692">
    <property type="entry name" value="YccS_N"/>
</dbReference>
<feature type="transmembrane region" description="Helical" evidence="5">
    <location>
        <begin position="448"/>
        <end position="466"/>
    </location>
</feature>
<evidence type="ECO:0000256" key="5">
    <source>
        <dbReference type="SAM" id="Phobius"/>
    </source>
</evidence>
<accession>A0A7Y0FKE5</accession>
<keyword evidence="9" id="KW-1185">Reference proteome</keyword>
<feature type="transmembrane region" description="Helical" evidence="5">
    <location>
        <begin position="90"/>
        <end position="109"/>
    </location>
</feature>
<comment type="caution">
    <text evidence="8">The sequence shown here is derived from an EMBL/GenBank/DDBJ whole genome shotgun (WGS) entry which is preliminary data.</text>
</comment>
<feature type="transmembrane region" description="Helical" evidence="5">
    <location>
        <begin position="141"/>
        <end position="161"/>
    </location>
</feature>
<sequence>MNYSAELKKFVTSQYVYSAIRITLATVLPCLALAHFGILKEYFLFPLGTSFVALTDQPGPFIRRRNALTFAIICFVFVALIASLVMNIKILVFTEIIVFGIFFSLIGVYGQRLAAVGSLSLVVLAIFIDGHLTGANIFKSLLIFASGCIWFLLIFLVVTTIQPYKLASQMIGENYLQLAEFLKIKANYYQKNPDFDKLTTQVIAKQIEIKNLQEETRETVFKTRTIVNESTTTSRLLMLMFLNSMDLHEKLMTSESDYQKLQQSFEDTTILVKIHDYLNLLSEEITNIGISLQLGTRAKPIFNLEEELKYLNNDYFELRNKRISPENFENFMVLRQILMRINEITKEINEIYKVFSQNVKLAKSLSTGLDLKKFMPNEEKLNIKVLRNNISFSSSHFRHALRITIALLIGYLFSLFQFLGIGHTYWILITIVAILKPAYSITKKRNLLRLYGTIAGAVISYAILYYIQVNELLFAILLLSMIMCFSFLKGKYFWAVLFMTIYVFLSFNFLSPGNVNIIFRDRIVDTMVAAVITSLVAYIVLPVWEHTQNLDLMKKSAECNLTYFQSVISKFLEEGFDIEDYKVKRKNAIISLANLSDNFQRMISEPKNQQKKLEVVHQFVATSHLITAYTASLSQYVKDDEKYPEIDAEGWSRKIEAEMQKVCNLLNGDKITETLNMESRIEPEDSSLDDLIMKRKTELIENETYDLRDPDKISHLTELKNIHDILELIYDVAKEQRKVIEKYQNEKQSEESLKAIPQQS</sequence>
<dbReference type="Proteomes" id="UP000552615">
    <property type="component" value="Unassembled WGS sequence"/>
</dbReference>
<feature type="transmembrane region" description="Helical" evidence="5">
    <location>
        <begin position="15"/>
        <end position="39"/>
    </location>
</feature>
<gene>
    <name evidence="8" type="ORF">HHL20_18830</name>
</gene>
<dbReference type="EMBL" id="JABBGF010000004">
    <property type="protein sequence ID" value="NML59381.1"/>
    <property type="molecule type" value="Genomic_DNA"/>
</dbReference>
<dbReference type="RefSeq" id="WP_169232688.1">
    <property type="nucleotide sequence ID" value="NZ_JABBGF010000004.1"/>
</dbReference>
<evidence type="ECO:0000313" key="9">
    <source>
        <dbReference type="Proteomes" id="UP000552615"/>
    </source>
</evidence>
<protein>
    <submittedName>
        <fullName evidence="8">FUSC family protein</fullName>
    </submittedName>
</protein>
<dbReference type="Pfam" id="PF13515">
    <property type="entry name" value="FUSC_2"/>
    <property type="match status" value="1"/>
</dbReference>
<feature type="transmembrane region" description="Helical" evidence="5">
    <location>
        <begin position="523"/>
        <end position="544"/>
    </location>
</feature>
<keyword evidence="2 5" id="KW-0812">Transmembrane</keyword>
<evidence type="ECO:0000313" key="8">
    <source>
        <dbReference type="EMBL" id="NML59381.1"/>
    </source>
</evidence>
<evidence type="ECO:0000256" key="4">
    <source>
        <dbReference type="ARBA" id="ARBA00023136"/>
    </source>
</evidence>
<comment type="subcellular location">
    <subcellularLocation>
        <location evidence="1">Membrane</location>
        <topology evidence="1">Multi-pass membrane protein</topology>
    </subcellularLocation>
</comment>
<dbReference type="Pfam" id="PF12805">
    <property type="entry name" value="FUSC-like"/>
    <property type="match status" value="1"/>
</dbReference>
<evidence type="ECO:0000256" key="1">
    <source>
        <dbReference type="ARBA" id="ARBA00004141"/>
    </source>
</evidence>
<dbReference type="InterPro" id="IPR049453">
    <property type="entry name" value="Memb_transporter_dom"/>
</dbReference>
<dbReference type="PANTHER" id="PTHR47804">
    <property type="entry name" value="60S RIBOSOMAL PROTEIN L19"/>
    <property type="match status" value="1"/>
</dbReference>
<reference evidence="8 9" key="1">
    <citation type="submission" date="2020-04" db="EMBL/GenBank/DDBJ databases">
        <title>Chryseobacterium sp. RJ-7-14 sp. nov., isolated from Jeju soil.</title>
        <authorList>
            <person name="Dahal R.H."/>
            <person name="Chaudhary D.K."/>
        </authorList>
    </citation>
    <scope>NUCLEOTIDE SEQUENCE [LARGE SCALE GENOMIC DNA]</scope>
    <source>
        <strain evidence="8 9">RJ-7-14</strain>
    </source>
</reference>
<dbReference type="GO" id="GO:0016020">
    <property type="term" value="C:membrane"/>
    <property type="evidence" value="ECO:0007669"/>
    <property type="project" value="UniProtKB-SubCell"/>
</dbReference>
<feature type="transmembrane region" description="Helical" evidence="5">
    <location>
        <begin position="493"/>
        <end position="511"/>
    </location>
</feature>
<feature type="transmembrane region" description="Helical" evidence="5">
    <location>
        <begin position="116"/>
        <end position="135"/>
    </location>
</feature>
<evidence type="ECO:0000259" key="6">
    <source>
        <dbReference type="Pfam" id="PF12805"/>
    </source>
</evidence>
<evidence type="ECO:0000256" key="2">
    <source>
        <dbReference type="ARBA" id="ARBA00022692"/>
    </source>
</evidence>
<keyword evidence="3 5" id="KW-1133">Transmembrane helix</keyword>
<proteinExistence type="predicted"/>
<evidence type="ECO:0000259" key="7">
    <source>
        <dbReference type="Pfam" id="PF13515"/>
    </source>
</evidence>
<name>A0A7Y0FKE5_9FLAO</name>
<organism evidence="8 9">
    <name type="scientific">Chryseobacterium cheonjiense</name>
    <dbReference type="NCBI Taxonomy" id="2728845"/>
    <lineage>
        <taxon>Bacteria</taxon>
        <taxon>Pseudomonadati</taxon>
        <taxon>Bacteroidota</taxon>
        <taxon>Flavobacteriia</taxon>
        <taxon>Flavobacteriales</taxon>
        <taxon>Weeksellaceae</taxon>
        <taxon>Chryseobacterium group</taxon>
        <taxon>Chryseobacterium</taxon>
    </lineage>
</organism>
<dbReference type="AlphaFoldDB" id="A0A7Y0FKE5"/>
<feature type="domain" description="Integral membrane protein YccS N-terminal" evidence="6">
    <location>
        <begin position="68"/>
        <end position="344"/>
    </location>
</feature>
<feature type="domain" description="Integral membrane bound transporter" evidence="7">
    <location>
        <begin position="414"/>
        <end position="535"/>
    </location>
</feature>
<dbReference type="PANTHER" id="PTHR47804:SF3">
    <property type="entry name" value="PROTEIN BRE4"/>
    <property type="match status" value="1"/>
</dbReference>
<keyword evidence="4 5" id="KW-0472">Membrane</keyword>